<reference evidence="5" key="2">
    <citation type="submission" date="2011-01" db="EMBL/GenBank/DDBJ databases">
        <title>The complete genome of Deinococcus maricopensis DSM 21211.</title>
        <authorList>
            <consortium name="US DOE Joint Genome Institute (JGI-PGF)"/>
            <person name="Lucas S."/>
            <person name="Copeland A."/>
            <person name="Lapidus A."/>
            <person name="Goodwin L."/>
            <person name="Pitluck S."/>
            <person name="Kyrpides N."/>
            <person name="Mavromatis K."/>
            <person name="Pagani I."/>
            <person name="Ivanova N."/>
            <person name="Ovchinnikova G."/>
            <person name="Zeytun A."/>
            <person name="Detter J.C."/>
            <person name="Han C."/>
            <person name="Land M."/>
            <person name="Hauser L."/>
            <person name="Markowitz V."/>
            <person name="Cheng J.-F."/>
            <person name="Hugenholtz P."/>
            <person name="Woyke T."/>
            <person name="Wu D."/>
            <person name="Pukall R."/>
            <person name="Gehrich-Schroeter G."/>
            <person name="Brambilla E."/>
            <person name="Klenk H.-P."/>
            <person name="Eisen J.A."/>
        </authorList>
    </citation>
    <scope>NUCLEOTIDE SEQUENCE [LARGE SCALE GENOMIC DNA]</scope>
    <source>
        <strain evidence="5">DSM 21211 / LMG 22137 / NRRL B-23946 / LB-34</strain>
    </source>
</reference>
<dbReference type="RefSeq" id="WP_013557215.1">
    <property type="nucleotide sequence ID" value="NC_014958.1"/>
</dbReference>
<evidence type="ECO:0000256" key="2">
    <source>
        <dbReference type="SAM" id="Phobius"/>
    </source>
</evidence>
<dbReference type="SUPFAM" id="SSF55073">
    <property type="entry name" value="Nucleotide cyclase"/>
    <property type="match status" value="1"/>
</dbReference>
<dbReference type="InterPro" id="IPR050469">
    <property type="entry name" value="Diguanylate_Cyclase"/>
</dbReference>
<dbReference type="PANTHER" id="PTHR45138:SF9">
    <property type="entry name" value="DIGUANYLATE CYCLASE DGCM-RELATED"/>
    <property type="match status" value="1"/>
</dbReference>
<sequence precursor="true">MNPPGARWAPLLVTLLALAVTALLPSNPRLWALTGSLLSALPHAHATPLPFPVTAGLAALLAALAWHARGARAAALVMVAPLLALPAWAAGWLLPAVTLSLAALVGAFAAELQHWWLTAQLAHTDPLTGIGNRVAFTRALERRWAGRVEQPLGLIVVDYDGFRALNAREGRAAGDAALRALSAQLRTLKRPRDEVFRWDADRFALLLSGADERAVTHVTARVKDALGGQVLRVSVGGATTTPQMRAPGELVDRAARRHQRDKSIGSAF</sequence>
<dbReference type="HOGENOM" id="CLU_1037163_0_0_0"/>
<dbReference type="InterPro" id="IPR000160">
    <property type="entry name" value="GGDEF_dom"/>
</dbReference>
<dbReference type="InterPro" id="IPR029787">
    <property type="entry name" value="Nucleotide_cyclase"/>
</dbReference>
<dbReference type="GO" id="GO:0005886">
    <property type="term" value="C:plasma membrane"/>
    <property type="evidence" value="ECO:0007669"/>
    <property type="project" value="TreeGrafter"/>
</dbReference>
<dbReference type="Gene3D" id="3.30.70.270">
    <property type="match status" value="1"/>
</dbReference>
<dbReference type="PANTHER" id="PTHR45138">
    <property type="entry name" value="REGULATORY COMPONENTS OF SENSORY TRANSDUCTION SYSTEM"/>
    <property type="match status" value="1"/>
</dbReference>
<dbReference type="Pfam" id="PF00990">
    <property type="entry name" value="GGDEF"/>
    <property type="match status" value="1"/>
</dbReference>
<dbReference type="InterPro" id="IPR043128">
    <property type="entry name" value="Rev_trsase/Diguanyl_cyclase"/>
</dbReference>
<evidence type="ECO:0000259" key="3">
    <source>
        <dbReference type="PROSITE" id="PS50887"/>
    </source>
</evidence>
<dbReference type="SMART" id="SM00267">
    <property type="entry name" value="GGDEF"/>
    <property type="match status" value="1"/>
</dbReference>
<keyword evidence="2" id="KW-0472">Membrane</keyword>
<keyword evidence="2" id="KW-0812">Transmembrane</keyword>
<protein>
    <submittedName>
        <fullName evidence="4">Diguanylate cyclase</fullName>
    </submittedName>
</protein>
<dbReference type="STRING" id="709986.Deima_2067"/>
<dbReference type="GO" id="GO:1902201">
    <property type="term" value="P:negative regulation of bacterial-type flagellum-dependent cell motility"/>
    <property type="evidence" value="ECO:0007669"/>
    <property type="project" value="TreeGrafter"/>
</dbReference>
<dbReference type="KEGG" id="dmr:Deima_2067"/>
<proteinExistence type="predicted"/>
<reference evidence="4 5" key="1">
    <citation type="journal article" date="2011" name="Stand. Genomic Sci.">
        <title>Complete genome sequence of Deinococcus maricopensis type strain (LB-34).</title>
        <authorList>
            <person name="Pukall R."/>
            <person name="Zeytun A."/>
            <person name="Lucas S."/>
            <person name="Lapidus A."/>
            <person name="Hammon N."/>
            <person name="Deshpande S."/>
            <person name="Nolan M."/>
            <person name="Cheng J.F."/>
            <person name="Pitluck S."/>
            <person name="Liolios K."/>
            <person name="Pagani I."/>
            <person name="Mikhailova N."/>
            <person name="Ivanova N."/>
            <person name="Mavromatis K."/>
            <person name="Pati A."/>
            <person name="Tapia R."/>
            <person name="Han C."/>
            <person name="Goodwin L."/>
            <person name="Chen A."/>
            <person name="Palaniappan K."/>
            <person name="Land M."/>
            <person name="Hauser L."/>
            <person name="Chang Y.J."/>
            <person name="Jeffries C.D."/>
            <person name="Brambilla E.M."/>
            <person name="Rohde M."/>
            <person name="Goker M."/>
            <person name="Detter J.C."/>
            <person name="Woyke T."/>
            <person name="Bristow J."/>
            <person name="Eisen J.A."/>
            <person name="Markowitz V."/>
            <person name="Hugenholtz P."/>
            <person name="Kyrpides N.C."/>
            <person name="Klenk H.P."/>
        </authorList>
    </citation>
    <scope>NUCLEOTIDE SEQUENCE [LARGE SCALE GENOMIC DNA]</scope>
    <source>
        <strain evidence="5">DSM 21211 / LMG 22137 / NRRL B-23946 / LB-34</strain>
    </source>
</reference>
<evidence type="ECO:0000256" key="1">
    <source>
        <dbReference type="SAM" id="MobiDB-lite"/>
    </source>
</evidence>
<evidence type="ECO:0000313" key="4">
    <source>
        <dbReference type="EMBL" id="ADV67710.1"/>
    </source>
</evidence>
<evidence type="ECO:0000313" key="5">
    <source>
        <dbReference type="Proteomes" id="UP000008635"/>
    </source>
</evidence>
<gene>
    <name evidence="4" type="ordered locus">Deima_2067</name>
</gene>
<organism evidence="4 5">
    <name type="scientific">Deinococcus maricopensis (strain DSM 21211 / LMG 22137 / NRRL B-23946 / LB-34)</name>
    <dbReference type="NCBI Taxonomy" id="709986"/>
    <lineage>
        <taxon>Bacteria</taxon>
        <taxon>Thermotogati</taxon>
        <taxon>Deinococcota</taxon>
        <taxon>Deinococci</taxon>
        <taxon>Deinococcales</taxon>
        <taxon>Deinococcaceae</taxon>
        <taxon>Deinococcus</taxon>
    </lineage>
</organism>
<feature type="transmembrane region" description="Helical" evidence="2">
    <location>
        <begin position="48"/>
        <end position="66"/>
    </location>
</feature>
<keyword evidence="2" id="KW-1133">Transmembrane helix</keyword>
<dbReference type="Proteomes" id="UP000008635">
    <property type="component" value="Chromosome"/>
</dbReference>
<keyword evidence="5" id="KW-1185">Reference proteome</keyword>
<dbReference type="eggNOG" id="COG2199">
    <property type="taxonomic scope" value="Bacteria"/>
</dbReference>
<dbReference type="GO" id="GO:0043709">
    <property type="term" value="P:cell adhesion involved in single-species biofilm formation"/>
    <property type="evidence" value="ECO:0007669"/>
    <property type="project" value="TreeGrafter"/>
</dbReference>
<accession>E8U9H1</accession>
<dbReference type="PROSITE" id="PS50887">
    <property type="entry name" value="GGDEF"/>
    <property type="match status" value="1"/>
</dbReference>
<dbReference type="GO" id="GO:0052621">
    <property type="term" value="F:diguanylate cyclase activity"/>
    <property type="evidence" value="ECO:0007669"/>
    <property type="project" value="TreeGrafter"/>
</dbReference>
<dbReference type="CDD" id="cd01949">
    <property type="entry name" value="GGDEF"/>
    <property type="match status" value="1"/>
</dbReference>
<dbReference type="AlphaFoldDB" id="E8U9H1"/>
<feature type="region of interest" description="Disordered" evidence="1">
    <location>
        <begin position="237"/>
        <end position="268"/>
    </location>
</feature>
<dbReference type="NCBIfam" id="TIGR00254">
    <property type="entry name" value="GGDEF"/>
    <property type="match status" value="1"/>
</dbReference>
<dbReference type="EMBL" id="CP002454">
    <property type="protein sequence ID" value="ADV67710.1"/>
    <property type="molecule type" value="Genomic_DNA"/>
</dbReference>
<dbReference type="OrthoDB" id="9806704at2"/>
<feature type="transmembrane region" description="Helical" evidence="2">
    <location>
        <begin position="73"/>
        <end position="94"/>
    </location>
</feature>
<feature type="domain" description="GGDEF" evidence="3">
    <location>
        <begin position="150"/>
        <end position="268"/>
    </location>
</feature>
<name>E8U9H1_DEIML</name>